<dbReference type="Proteomes" id="UP000447876">
    <property type="component" value="Unassembled WGS sequence"/>
</dbReference>
<dbReference type="InterPro" id="IPR012854">
    <property type="entry name" value="Cu_amine_oxidase-like_N"/>
</dbReference>
<sequence length="404" mass="44011">MEGKIMMKKITTAVLSITSALALSISVLAAPVAAAPDAASGPAGDIAKMYRIKHELKFSLQGTSATLDGKSIRADQPILKNGRVFVPLRTLQENGAAAAVTWDAKKREARVVMKPQIVPSWQELSFRIGSDQIYLPDGDAISGEKIPKPFLANGRTYIPVKPLAWLGVTASLNQGTVTWNWSEKIIEVLTPSWEIDGDTAKFSMLYQEDMYAPQFLFSFGSGAWGGGTGQVTAKGISQDGRLYNRMEFEAELRPGINPLKLYAVSAGEADFTVLRKVNDPAAVPVKLTEEGQQYVTLHLPASGYVNVKSGAEIAIEGTIVKPHHLFDQVTVVVQKYNPKPKDSYVVYETVSTKRLPIQADKFSGTVRVEAPGNYLIRIDSPNYIAAPERGPVATKWAEFIVEAE</sequence>
<dbReference type="EMBL" id="WNZW01000008">
    <property type="protein sequence ID" value="MUG46953.1"/>
    <property type="molecule type" value="Genomic_DNA"/>
</dbReference>
<gene>
    <name evidence="3" type="ORF">GNP95_18420</name>
</gene>
<feature type="signal peptide" evidence="1">
    <location>
        <begin position="1"/>
        <end position="29"/>
    </location>
</feature>
<dbReference type="OrthoDB" id="2655591at2"/>
<protein>
    <recommendedName>
        <fullName evidence="2">Copper amine oxidase-like N-terminal domain-containing protein</fullName>
    </recommendedName>
</protein>
<accession>A0A7X2Z3M1</accession>
<proteinExistence type="predicted"/>
<evidence type="ECO:0000313" key="4">
    <source>
        <dbReference type="Proteomes" id="UP000447876"/>
    </source>
</evidence>
<feature type="chain" id="PRO_5038982634" description="Copper amine oxidase-like N-terminal domain-containing protein" evidence="1">
    <location>
        <begin position="30"/>
        <end position="404"/>
    </location>
</feature>
<comment type="caution">
    <text evidence="3">The sequence shown here is derived from an EMBL/GenBank/DDBJ whole genome shotgun (WGS) entry which is preliminary data.</text>
</comment>
<evidence type="ECO:0000313" key="3">
    <source>
        <dbReference type="EMBL" id="MUG46953.1"/>
    </source>
</evidence>
<evidence type="ECO:0000259" key="2">
    <source>
        <dbReference type="Pfam" id="PF07833"/>
    </source>
</evidence>
<reference evidence="3 4" key="1">
    <citation type="submission" date="2019-11" db="EMBL/GenBank/DDBJ databases">
        <title>Draft genome sequences of five Paenibacillus species of dairy origin.</title>
        <authorList>
            <person name="Olajide A.M."/>
            <person name="Chen S."/>
            <person name="Lapointe G."/>
        </authorList>
    </citation>
    <scope>NUCLEOTIDE SEQUENCE [LARGE SCALE GENOMIC DNA]</scope>
    <source>
        <strain evidence="3 4">12CR55</strain>
    </source>
</reference>
<keyword evidence="1" id="KW-0732">Signal</keyword>
<organism evidence="3 4">
    <name type="scientific">Paenibacillus woosongensis</name>
    <dbReference type="NCBI Taxonomy" id="307580"/>
    <lineage>
        <taxon>Bacteria</taxon>
        <taxon>Bacillati</taxon>
        <taxon>Bacillota</taxon>
        <taxon>Bacilli</taxon>
        <taxon>Bacillales</taxon>
        <taxon>Paenibacillaceae</taxon>
        <taxon>Paenibacillus</taxon>
    </lineage>
</organism>
<evidence type="ECO:0000256" key="1">
    <source>
        <dbReference type="SAM" id="SignalP"/>
    </source>
</evidence>
<feature type="domain" description="Copper amine oxidase-like N-terminal" evidence="2">
    <location>
        <begin position="67"/>
        <end position="176"/>
    </location>
</feature>
<name>A0A7X2Z3M1_9BACL</name>
<dbReference type="Pfam" id="PF07833">
    <property type="entry name" value="Cu_amine_oxidN1"/>
    <property type="match status" value="1"/>
</dbReference>
<dbReference type="AlphaFoldDB" id="A0A7X2Z3M1"/>